<proteinExistence type="predicted"/>
<keyword evidence="3" id="KW-1185">Reference proteome</keyword>
<accession>A0AAV5IFU4</accession>
<dbReference type="AlphaFoldDB" id="A0AAV5IFU4"/>
<feature type="region of interest" description="Disordered" evidence="1">
    <location>
        <begin position="1"/>
        <end position="30"/>
    </location>
</feature>
<name>A0AAV5IFU4_9ROSI</name>
<evidence type="ECO:0000313" key="3">
    <source>
        <dbReference type="Proteomes" id="UP001054252"/>
    </source>
</evidence>
<evidence type="ECO:0000256" key="1">
    <source>
        <dbReference type="SAM" id="MobiDB-lite"/>
    </source>
</evidence>
<organism evidence="2 3">
    <name type="scientific">Rubroshorea leprosula</name>
    <dbReference type="NCBI Taxonomy" id="152421"/>
    <lineage>
        <taxon>Eukaryota</taxon>
        <taxon>Viridiplantae</taxon>
        <taxon>Streptophyta</taxon>
        <taxon>Embryophyta</taxon>
        <taxon>Tracheophyta</taxon>
        <taxon>Spermatophyta</taxon>
        <taxon>Magnoliopsida</taxon>
        <taxon>eudicotyledons</taxon>
        <taxon>Gunneridae</taxon>
        <taxon>Pentapetalae</taxon>
        <taxon>rosids</taxon>
        <taxon>malvids</taxon>
        <taxon>Malvales</taxon>
        <taxon>Dipterocarpaceae</taxon>
        <taxon>Rubroshorea</taxon>
    </lineage>
</organism>
<dbReference type="Proteomes" id="UP001054252">
    <property type="component" value="Unassembled WGS sequence"/>
</dbReference>
<sequence length="56" mass="5554">MLESVRGVLPFRDESGNGGGGGGGGNGGDGIPSAVPCLTALPKCRWPDVKETVPTS</sequence>
<gene>
    <name evidence="2" type="ORF">SLEP1_g11017</name>
</gene>
<dbReference type="EMBL" id="BPVZ01000012">
    <property type="protein sequence ID" value="GKU97947.1"/>
    <property type="molecule type" value="Genomic_DNA"/>
</dbReference>
<evidence type="ECO:0000313" key="2">
    <source>
        <dbReference type="EMBL" id="GKU97947.1"/>
    </source>
</evidence>
<comment type="caution">
    <text evidence="2">The sequence shown here is derived from an EMBL/GenBank/DDBJ whole genome shotgun (WGS) entry which is preliminary data.</text>
</comment>
<feature type="compositionally biased region" description="Gly residues" evidence="1">
    <location>
        <begin position="16"/>
        <end position="30"/>
    </location>
</feature>
<protein>
    <submittedName>
        <fullName evidence="2">Uncharacterized protein</fullName>
    </submittedName>
</protein>
<reference evidence="2 3" key="1">
    <citation type="journal article" date="2021" name="Commun. Biol.">
        <title>The genome of Shorea leprosula (Dipterocarpaceae) highlights the ecological relevance of drought in aseasonal tropical rainforests.</title>
        <authorList>
            <person name="Ng K.K.S."/>
            <person name="Kobayashi M.J."/>
            <person name="Fawcett J.A."/>
            <person name="Hatakeyama M."/>
            <person name="Paape T."/>
            <person name="Ng C.H."/>
            <person name="Ang C.C."/>
            <person name="Tnah L.H."/>
            <person name="Lee C.T."/>
            <person name="Nishiyama T."/>
            <person name="Sese J."/>
            <person name="O'Brien M.J."/>
            <person name="Copetti D."/>
            <person name="Mohd Noor M.I."/>
            <person name="Ong R.C."/>
            <person name="Putra M."/>
            <person name="Sireger I.Z."/>
            <person name="Indrioko S."/>
            <person name="Kosugi Y."/>
            <person name="Izuno A."/>
            <person name="Isagi Y."/>
            <person name="Lee S.L."/>
            <person name="Shimizu K.K."/>
        </authorList>
    </citation>
    <scope>NUCLEOTIDE SEQUENCE [LARGE SCALE GENOMIC DNA]</scope>
    <source>
        <strain evidence="2">214</strain>
    </source>
</reference>